<feature type="compositionally biased region" description="Polar residues" evidence="1">
    <location>
        <begin position="287"/>
        <end position="299"/>
    </location>
</feature>
<evidence type="ECO:0000256" key="1">
    <source>
        <dbReference type="SAM" id="MobiDB-lite"/>
    </source>
</evidence>
<proteinExistence type="predicted"/>
<protein>
    <submittedName>
        <fullName evidence="2">Uncharacterized protein</fullName>
    </submittedName>
</protein>
<keyword evidence="3" id="KW-1185">Reference proteome</keyword>
<gene>
    <name evidence="2" type="ORF">CYMTET_41163</name>
</gene>
<reference evidence="2 3" key="1">
    <citation type="journal article" date="2015" name="Genome Biol. Evol.">
        <title>Comparative Genomics of a Bacterivorous Green Alga Reveals Evolutionary Causalities and Consequences of Phago-Mixotrophic Mode of Nutrition.</title>
        <authorList>
            <person name="Burns J.A."/>
            <person name="Paasch A."/>
            <person name="Narechania A."/>
            <person name="Kim E."/>
        </authorList>
    </citation>
    <scope>NUCLEOTIDE SEQUENCE [LARGE SCALE GENOMIC DNA]</scope>
    <source>
        <strain evidence="2 3">PLY_AMNH</strain>
    </source>
</reference>
<accession>A0AAE0C6Q1</accession>
<comment type="caution">
    <text evidence="2">The sequence shown here is derived from an EMBL/GenBank/DDBJ whole genome shotgun (WGS) entry which is preliminary data.</text>
</comment>
<evidence type="ECO:0000313" key="3">
    <source>
        <dbReference type="Proteomes" id="UP001190700"/>
    </source>
</evidence>
<dbReference type="Proteomes" id="UP001190700">
    <property type="component" value="Unassembled WGS sequence"/>
</dbReference>
<dbReference type="AlphaFoldDB" id="A0AAE0C6Q1"/>
<feature type="compositionally biased region" description="Polar residues" evidence="1">
    <location>
        <begin position="312"/>
        <end position="330"/>
    </location>
</feature>
<feature type="region of interest" description="Disordered" evidence="1">
    <location>
        <begin position="278"/>
        <end position="331"/>
    </location>
</feature>
<sequence length="516" mass="55721">MWSLPFGLTLGTRSPLAIAAVSIPIFTGTIGHYFLETAVSNRLNDRLRVAMVQVEESPPERPNTNLWLASLGQVFQMMASSQTDSQLFFGPLVVVMGAEAVTKDDKFPGPGAGNTIKIPRTAKSECLSGSLLHNVLDLVLNPHIDSHWSNLVTQALQISEPVKHRLAPEWFQRRRIQMFTLALLRHLPLPDEEVARQNVAAEDVTTNLRGSQPLTVLLPAWPSEGQCEAATMIQQLLERRVQVALPGEGLGLHQLQPRMLALEKQFYGPVSQTMPNAPTVVYAQDPGSGSENDMSQGAETAQRENVLGPTPDQGSYQEGNQKGNEDSNGTLGVASREVGARQGVVMVVWPPVEDVICAADSSDAAALRSLEAALQDPTSDGHMPGWEPTFLWDVLSRIASPPTVGIMEKGLEELQASGHPSHGEAWDALTECLLGSSFGDQQLEALLDAGLVRYTEPVVVHAGDLQGGVAHPQGVVGITASDSMLQAFRGLQVLSAGDRDEMPKAKCMLHIIRTVF</sequence>
<name>A0AAE0C6Q1_9CHLO</name>
<evidence type="ECO:0000313" key="2">
    <source>
        <dbReference type="EMBL" id="KAK3249407.1"/>
    </source>
</evidence>
<dbReference type="EMBL" id="LGRX02027364">
    <property type="protein sequence ID" value="KAK3249407.1"/>
    <property type="molecule type" value="Genomic_DNA"/>
</dbReference>
<organism evidence="2 3">
    <name type="scientific">Cymbomonas tetramitiformis</name>
    <dbReference type="NCBI Taxonomy" id="36881"/>
    <lineage>
        <taxon>Eukaryota</taxon>
        <taxon>Viridiplantae</taxon>
        <taxon>Chlorophyta</taxon>
        <taxon>Pyramimonadophyceae</taxon>
        <taxon>Pyramimonadales</taxon>
        <taxon>Pyramimonadaceae</taxon>
        <taxon>Cymbomonas</taxon>
    </lineage>
</organism>